<organism evidence="4 5">
    <name type="scientific">Oerskovia rustica</name>
    <dbReference type="NCBI Taxonomy" id="2762237"/>
    <lineage>
        <taxon>Bacteria</taxon>
        <taxon>Bacillati</taxon>
        <taxon>Actinomycetota</taxon>
        <taxon>Actinomycetes</taxon>
        <taxon>Micrococcales</taxon>
        <taxon>Cellulomonadaceae</taxon>
        <taxon>Oerskovia</taxon>
    </lineage>
</organism>
<dbReference type="InterPro" id="IPR052179">
    <property type="entry name" value="DD-CPase-like"/>
</dbReference>
<dbReference type="InterPro" id="IPR003709">
    <property type="entry name" value="VanY-like_core_dom"/>
</dbReference>
<reference evidence="4 5" key="1">
    <citation type="submission" date="2020-08" db="EMBL/GenBank/DDBJ databases">
        <title>A Genomic Blueprint of the Chicken Gut Microbiome.</title>
        <authorList>
            <person name="Gilroy R."/>
            <person name="Ravi A."/>
            <person name="Getino M."/>
            <person name="Pursley I."/>
            <person name="Horton D.L."/>
            <person name="Alikhan N.-F."/>
            <person name="Baker D."/>
            <person name="Gharbi K."/>
            <person name="Hall N."/>
            <person name="Watson M."/>
            <person name="Adriaenssens E.M."/>
            <person name="Foster-Nyarko E."/>
            <person name="Jarju S."/>
            <person name="Secka A."/>
            <person name="Antonio M."/>
            <person name="Oren A."/>
            <person name="Chaudhuri R."/>
            <person name="La Ragione R.M."/>
            <person name="Hildebrand F."/>
            <person name="Pallen M.J."/>
        </authorList>
    </citation>
    <scope>NUCLEOTIDE SEQUENCE [LARGE SCALE GENOMIC DNA]</scope>
    <source>
        <strain evidence="4 5">Sa4CUA1</strain>
    </source>
</reference>
<dbReference type="PANTHER" id="PTHR34385:SF1">
    <property type="entry name" value="PEPTIDOGLYCAN L-ALANYL-D-GLUTAMATE ENDOPEPTIDASE CWLK"/>
    <property type="match status" value="1"/>
</dbReference>
<dbReference type="PANTHER" id="PTHR34385">
    <property type="entry name" value="D-ALANYL-D-ALANINE CARBOXYPEPTIDASE"/>
    <property type="match status" value="1"/>
</dbReference>
<evidence type="ECO:0000256" key="1">
    <source>
        <dbReference type="SAM" id="MobiDB-lite"/>
    </source>
</evidence>
<dbReference type="RefSeq" id="WP_191795805.1">
    <property type="nucleotide sequence ID" value="NZ_JACSQQ010000011.1"/>
</dbReference>
<dbReference type="Gene3D" id="3.30.1380.10">
    <property type="match status" value="1"/>
</dbReference>
<evidence type="ECO:0000259" key="3">
    <source>
        <dbReference type="Pfam" id="PF02557"/>
    </source>
</evidence>
<dbReference type="SUPFAM" id="SSF55166">
    <property type="entry name" value="Hedgehog/DD-peptidase"/>
    <property type="match status" value="1"/>
</dbReference>
<feature type="compositionally biased region" description="Low complexity" evidence="1">
    <location>
        <begin position="78"/>
        <end position="95"/>
    </location>
</feature>
<dbReference type="CDD" id="cd14846">
    <property type="entry name" value="Peptidase_M15_like"/>
    <property type="match status" value="1"/>
</dbReference>
<gene>
    <name evidence="4" type="ORF">H9652_08080</name>
</gene>
<evidence type="ECO:0000313" key="5">
    <source>
        <dbReference type="Proteomes" id="UP000641803"/>
    </source>
</evidence>
<accession>A0ABR8RRE2</accession>
<feature type="compositionally biased region" description="Pro residues" evidence="1">
    <location>
        <begin position="1"/>
        <end position="29"/>
    </location>
</feature>
<keyword evidence="2" id="KW-1133">Transmembrane helix</keyword>
<name>A0ABR8RRE2_9CELL</name>
<evidence type="ECO:0000313" key="4">
    <source>
        <dbReference type="EMBL" id="MBD7950364.1"/>
    </source>
</evidence>
<feature type="region of interest" description="Disordered" evidence="1">
    <location>
        <begin position="1"/>
        <end position="34"/>
    </location>
</feature>
<dbReference type="Proteomes" id="UP000641803">
    <property type="component" value="Unassembled WGS sequence"/>
</dbReference>
<protein>
    <submittedName>
        <fullName evidence="4">M15 family metallopeptidase</fullName>
    </submittedName>
</protein>
<feature type="region of interest" description="Disordered" evidence="1">
    <location>
        <begin position="78"/>
        <end position="109"/>
    </location>
</feature>
<dbReference type="Pfam" id="PF02557">
    <property type="entry name" value="VanY"/>
    <property type="match status" value="1"/>
</dbReference>
<comment type="caution">
    <text evidence="4">The sequence shown here is derived from an EMBL/GenBank/DDBJ whole genome shotgun (WGS) entry which is preliminary data.</text>
</comment>
<dbReference type="InterPro" id="IPR009045">
    <property type="entry name" value="Zn_M74/Hedgehog-like"/>
</dbReference>
<sequence>MDTRTPPPSFAPVPTPAPPQDGAPRPPRPSARRRRTAVLATAVTVLAVVAALTWAFLPDADRGLRTLVADTLGTEDAGTGAGAAGAEPGAGVAPDLPAQDDPRQEDDTIDPFDDQHPAIAGLDEDLRTALQSAARDAQAAGVDFWVTSGWRSTNYQQSLLDRAVDRYGSLAEARKFVSTPETSEHVQGRAVDIGPTDGADWTIRKGARYGLCQTYANEMWHFELATTPGGTCPQPLPDAAG</sequence>
<keyword evidence="2" id="KW-0812">Transmembrane</keyword>
<proteinExistence type="predicted"/>
<dbReference type="EMBL" id="JACSQQ010000011">
    <property type="protein sequence ID" value="MBD7950364.1"/>
    <property type="molecule type" value="Genomic_DNA"/>
</dbReference>
<keyword evidence="5" id="KW-1185">Reference proteome</keyword>
<evidence type="ECO:0000256" key="2">
    <source>
        <dbReference type="SAM" id="Phobius"/>
    </source>
</evidence>
<feature type="transmembrane region" description="Helical" evidence="2">
    <location>
        <begin position="37"/>
        <end position="57"/>
    </location>
</feature>
<keyword evidence="2" id="KW-0472">Membrane</keyword>
<feature type="domain" description="D-alanyl-D-alanine carboxypeptidase-like core" evidence="3">
    <location>
        <begin position="122"/>
        <end position="199"/>
    </location>
</feature>